<name>A0ABU2WJZ6_9GAMM</name>
<dbReference type="RefSeq" id="WP_311365555.1">
    <property type="nucleotide sequence ID" value="NZ_JAVRIC010000018.1"/>
</dbReference>
<proteinExistence type="predicted"/>
<sequence length="47" mass="4954">MKMKVLASRASRRQQAMGLLAALVGAVVLARAVDSEALSSEILRSTP</sequence>
<comment type="caution">
    <text evidence="1">The sequence shown here is derived from an EMBL/GenBank/DDBJ whole genome shotgun (WGS) entry which is preliminary data.</text>
</comment>
<dbReference type="EMBL" id="JAVRIC010000018">
    <property type="protein sequence ID" value="MDT0498191.1"/>
    <property type="molecule type" value="Genomic_DNA"/>
</dbReference>
<dbReference type="InterPro" id="IPR036271">
    <property type="entry name" value="Tet_transcr_reg_TetR-rel_C_sf"/>
</dbReference>
<dbReference type="Proteomes" id="UP001254608">
    <property type="component" value="Unassembled WGS sequence"/>
</dbReference>
<gene>
    <name evidence="1" type="ORF">RM530_12560</name>
</gene>
<evidence type="ECO:0000313" key="1">
    <source>
        <dbReference type="EMBL" id="MDT0498191.1"/>
    </source>
</evidence>
<organism evidence="1 2">
    <name type="scientific">Banduia mediterranea</name>
    <dbReference type="NCBI Taxonomy" id="3075609"/>
    <lineage>
        <taxon>Bacteria</taxon>
        <taxon>Pseudomonadati</taxon>
        <taxon>Pseudomonadota</taxon>
        <taxon>Gammaproteobacteria</taxon>
        <taxon>Nevskiales</taxon>
        <taxon>Algiphilaceae</taxon>
        <taxon>Banduia</taxon>
    </lineage>
</organism>
<evidence type="ECO:0000313" key="2">
    <source>
        <dbReference type="Proteomes" id="UP001254608"/>
    </source>
</evidence>
<protein>
    <submittedName>
        <fullName evidence="1">Uncharacterized protein</fullName>
    </submittedName>
</protein>
<keyword evidence="2" id="KW-1185">Reference proteome</keyword>
<reference evidence="1 2" key="1">
    <citation type="submission" date="2023-09" db="EMBL/GenBank/DDBJ databases">
        <authorList>
            <person name="Rey-Velasco X."/>
        </authorList>
    </citation>
    <scope>NUCLEOTIDE SEQUENCE [LARGE SCALE GENOMIC DNA]</scope>
    <source>
        <strain evidence="1 2">W345</strain>
    </source>
</reference>
<dbReference type="SUPFAM" id="SSF48498">
    <property type="entry name" value="Tetracyclin repressor-like, C-terminal domain"/>
    <property type="match status" value="1"/>
</dbReference>
<dbReference type="Gene3D" id="1.10.357.10">
    <property type="entry name" value="Tetracycline Repressor, domain 2"/>
    <property type="match status" value="1"/>
</dbReference>
<accession>A0ABU2WJZ6</accession>